<gene>
    <name evidence="4" type="ordered locus">Oweho_2893</name>
</gene>
<dbReference type="Pfam" id="PF18962">
    <property type="entry name" value="Por_Secre_tail"/>
    <property type="match status" value="1"/>
</dbReference>
<feature type="chain" id="PRO_5003514528" description="Secretion system C-terminal sorting domain-containing protein" evidence="2">
    <location>
        <begin position="23"/>
        <end position="294"/>
    </location>
</feature>
<protein>
    <recommendedName>
        <fullName evidence="3">Secretion system C-terminal sorting domain-containing protein</fullName>
    </recommendedName>
</protein>
<keyword evidence="5" id="KW-1185">Reference proteome</keyword>
<dbReference type="RefSeq" id="WP_014203200.1">
    <property type="nucleotide sequence ID" value="NC_016599.1"/>
</dbReference>
<evidence type="ECO:0000313" key="4">
    <source>
        <dbReference type="EMBL" id="AEV33851.1"/>
    </source>
</evidence>
<accession>G8R1A8</accession>
<evidence type="ECO:0000256" key="1">
    <source>
        <dbReference type="ARBA" id="ARBA00022729"/>
    </source>
</evidence>
<evidence type="ECO:0000256" key="2">
    <source>
        <dbReference type="SAM" id="SignalP"/>
    </source>
</evidence>
<dbReference type="KEGG" id="oho:Oweho_2893"/>
<dbReference type="AlphaFoldDB" id="G8R1A8"/>
<organism evidence="4 5">
    <name type="scientific">Owenweeksia hongkongensis (strain DSM 17368 / CIP 108786 / JCM 12287 / NRRL B-23963 / UST20020801)</name>
    <dbReference type="NCBI Taxonomy" id="926562"/>
    <lineage>
        <taxon>Bacteria</taxon>
        <taxon>Pseudomonadati</taxon>
        <taxon>Bacteroidota</taxon>
        <taxon>Flavobacteriia</taxon>
        <taxon>Flavobacteriales</taxon>
        <taxon>Owenweeksiaceae</taxon>
        <taxon>Owenweeksia</taxon>
    </lineage>
</organism>
<dbReference type="OrthoDB" id="1491481at2"/>
<keyword evidence="1 2" id="KW-0732">Signal</keyword>
<dbReference type="HOGENOM" id="CLU_946079_0_0_10"/>
<evidence type="ECO:0000259" key="3">
    <source>
        <dbReference type="Pfam" id="PF18962"/>
    </source>
</evidence>
<dbReference type="PATRIC" id="fig|926562.3.peg.2909"/>
<feature type="domain" description="Secretion system C-terminal sorting" evidence="3">
    <location>
        <begin position="221"/>
        <end position="293"/>
    </location>
</feature>
<name>G8R1A8_OWEHD</name>
<reference evidence="4 5" key="1">
    <citation type="journal article" date="2012" name="Stand. Genomic Sci.">
        <title>Genome sequence of the orange-pigmented seawater bacterium Owenweeksia hongkongensis type strain (UST20020801(T)).</title>
        <authorList>
            <person name="Riedel T."/>
            <person name="Held B."/>
            <person name="Nolan M."/>
            <person name="Lucas S."/>
            <person name="Lapidus A."/>
            <person name="Tice H."/>
            <person name="Del Rio T.G."/>
            <person name="Cheng J.F."/>
            <person name="Han C."/>
            <person name="Tapia R."/>
            <person name="Goodwin L.A."/>
            <person name="Pitluck S."/>
            <person name="Liolios K."/>
            <person name="Mavromatis K."/>
            <person name="Pagani I."/>
            <person name="Ivanova N."/>
            <person name="Mikhailova N."/>
            <person name="Pati A."/>
            <person name="Chen A."/>
            <person name="Palaniappan K."/>
            <person name="Rohde M."/>
            <person name="Tindall B.J."/>
            <person name="Detter J.C."/>
            <person name="Goker M."/>
            <person name="Woyke T."/>
            <person name="Bristow J."/>
            <person name="Eisen J.A."/>
            <person name="Markowitz V."/>
            <person name="Hugenholtz P."/>
            <person name="Klenk H.P."/>
            <person name="Kyrpides N.C."/>
        </authorList>
    </citation>
    <scope>NUCLEOTIDE SEQUENCE</scope>
    <source>
        <strain evidence="5">DSM 17368 / JCM 12287 / NRRL B-23963</strain>
    </source>
</reference>
<proteinExistence type="predicted"/>
<feature type="signal peptide" evidence="2">
    <location>
        <begin position="1"/>
        <end position="22"/>
    </location>
</feature>
<dbReference type="STRING" id="926562.Oweho_2893"/>
<dbReference type="NCBIfam" id="TIGR04183">
    <property type="entry name" value="Por_Secre_tail"/>
    <property type="match status" value="1"/>
</dbReference>
<evidence type="ECO:0000313" key="5">
    <source>
        <dbReference type="Proteomes" id="UP000005631"/>
    </source>
</evidence>
<dbReference type="eggNOG" id="COG4099">
    <property type="taxonomic scope" value="Bacteria"/>
</dbReference>
<dbReference type="InterPro" id="IPR026444">
    <property type="entry name" value="Secre_tail"/>
</dbReference>
<dbReference type="EMBL" id="CP003156">
    <property type="protein sequence ID" value="AEV33851.1"/>
    <property type="molecule type" value="Genomic_DNA"/>
</dbReference>
<dbReference type="Proteomes" id="UP000005631">
    <property type="component" value="Chromosome"/>
</dbReference>
<sequence length="294" mass="31422">MMIKKYSFLALTLVSFMGAATAQIDTVNIDFGETMQTAPAPWNNLTDYEVGAIADLNDCKGNLTGISIAVTDSFSMDGAGGNSNDPNYPKEVSNDYFYGNTQLAFGMQQPTGGLTLNGLNPGKVYSFGFYGSRYPISNRETKYIVNGAVQDSASLVIGVTTPVMVWVNGVVPKSDGSLEITVTAVPNATDNPTGYYYINAMSFIESGTVGINETEMAQISIFPNPAKDVINVSFESGDDVKHIEVYNLNGSKVLEVMGEGSSTQAVNISALVKGVYTLKANSSTGEQMTRFTIE</sequence>